<dbReference type="EMBL" id="JAHYIQ010000002">
    <property type="protein sequence ID" value="KAK1134941.1"/>
    <property type="molecule type" value="Genomic_DNA"/>
</dbReference>
<proteinExistence type="predicted"/>
<name>A0AA40KW19_9HYME</name>
<feature type="region of interest" description="Disordered" evidence="9">
    <location>
        <begin position="1"/>
        <end position="47"/>
    </location>
</feature>
<evidence type="ECO:0000256" key="4">
    <source>
        <dbReference type="ARBA" id="ARBA00022794"/>
    </source>
</evidence>
<protein>
    <submittedName>
        <fullName evidence="10">Uncharacterized protein</fullName>
    </submittedName>
</protein>
<evidence type="ECO:0000256" key="3">
    <source>
        <dbReference type="ARBA" id="ARBA00022490"/>
    </source>
</evidence>
<dbReference type="GO" id="GO:0097711">
    <property type="term" value="P:ciliary basal body-plasma membrane docking"/>
    <property type="evidence" value="ECO:0007669"/>
    <property type="project" value="TreeGrafter"/>
</dbReference>
<keyword evidence="5 8" id="KW-0175">Coiled coil</keyword>
<evidence type="ECO:0000256" key="7">
    <source>
        <dbReference type="ARBA" id="ARBA00023273"/>
    </source>
</evidence>
<keyword evidence="4" id="KW-0970">Cilium biogenesis/degradation</keyword>
<evidence type="ECO:0000256" key="6">
    <source>
        <dbReference type="ARBA" id="ARBA00023212"/>
    </source>
</evidence>
<comment type="subcellular location">
    <subcellularLocation>
        <location evidence="1">Cytoplasm</location>
        <location evidence="1">Cytoskeleton</location>
        <location evidence="1">Cilium basal body</location>
    </subcellularLocation>
    <subcellularLocation>
        <location evidence="2">Cytoplasm</location>
        <location evidence="2">Cytoskeleton</location>
        <location evidence="2">Microtubule organizing center</location>
        <location evidence="2">Centrosome</location>
    </subcellularLocation>
</comment>
<evidence type="ECO:0000256" key="9">
    <source>
        <dbReference type="SAM" id="MobiDB-lite"/>
    </source>
</evidence>
<evidence type="ECO:0000313" key="10">
    <source>
        <dbReference type="EMBL" id="KAK1134941.1"/>
    </source>
</evidence>
<reference evidence="10" key="1">
    <citation type="submission" date="2021-10" db="EMBL/GenBank/DDBJ databases">
        <title>Melipona bicolor Genome sequencing and assembly.</title>
        <authorList>
            <person name="Araujo N.S."/>
            <person name="Arias M.C."/>
        </authorList>
    </citation>
    <scope>NUCLEOTIDE SEQUENCE</scope>
    <source>
        <strain evidence="10">USP_2M_L1-L4_2017</strain>
        <tissue evidence="10">Whole body</tissue>
    </source>
</reference>
<dbReference type="Proteomes" id="UP001177670">
    <property type="component" value="Unassembled WGS sequence"/>
</dbReference>
<feature type="compositionally biased region" description="Polar residues" evidence="9">
    <location>
        <begin position="30"/>
        <end position="40"/>
    </location>
</feature>
<dbReference type="GO" id="GO:1905515">
    <property type="term" value="P:non-motile cilium assembly"/>
    <property type="evidence" value="ECO:0007669"/>
    <property type="project" value="TreeGrafter"/>
</dbReference>
<keyword evidence="11" id="KW-1185">Reference proteome</keyword>
<keyword evidence="3" id="KW-0963">Cytoplasm</keyword>
<dbReference type="PANTHER" id="PTHR18879">
    <property type="entry name" value="CENTROSOMAL PROTEIN OF 290 KDA"/>
    <property type="match status" value="1"/>
</dbReference>
<evidence type="ECO:0000256" key="2">
    <source>
        <dbReference type="ARBA" id="ARBA00004300"/>
    </source>
</evidence>
<dbReference type="GO" id="GO:0035869">
    <property type="term" value="C:ciliary transition zone"/>
    <property type="evidence" value="ECO:0007669"/>
    <property type="project" value="TreeGrafter"/>
</dbReference>
<keyword evidence="7" id="KW-0966">Cell projection</keyword>
<accession>A0AA40KW19</accession>
<dbReference type="AlphaFoldDB" id="A0AA40KW19"/>
<comment type="caution">
    <text evidence="10">The sequence shown here is derived from an EMBL/GenBank/DDBJ whole genome shotgun (WGS) entry which is preliminary data.</text>
</comment>
<evidence type="ECO:0000313" key="11">
    <source>
        <dbReference type="Proteomes" id="UP001177670"/>
    </source>
</evidence>
<dbReference type="InterPro" id="IPR026201">
    <property type="entry name" value="Cep290"/>
</dbReference>
<sequence length="487" mass="56950">MKNEVELMESATRSRQAITHGESELKIQEITPSQDNSQQQDHTDTVRKQLQSLLEQEKMYKNEITELKEQLSRRYMTVKAQEKKSSQREVQLERKVKSLEEELEKARAQLDRQYLAQEAKKAKTAEELSLWEKQKKWQQTAEKLREKLNEKTEEHTKLFTNYEKLRSVVSCMEREKRFLKSKLKLENGTIAGNLSARPISFRQNIMEDLQKECQTLRERIKELSDRLENEDNEKLLLKIEEQKRRIAALEAVSQGNSYVASQLEKLEMTKDILEKMNLALQAENFELHLELEKANAETPRLKEKVEHLEKYVELLKVEKSSDSTPRSSDKDLQDHGSKKSISEMEKTIFRLKGIIEKLQGKVFNGRAEATLQRNYEEAQKRIVALETDLQLAEQRMIALEKVQKEEDNGEIKVLREQLYQKSELLNKVKDLLPRAATNSKALLQRVNIRFVRIREGKGEILVAREMVLILKLKSFRILMAGVLSCIM</sequence>
<dbReference type="PANTHER" id="PTHR18879:SF20">
    <property type="entry name" value="CENTROSOMAL PROTEIN OF 290 KDA"/>
    <property type="match status" value="1"/>
</dbReference>
<feature type="coiled-coil region" evidence="8">
    <location>
        <begin position="368"/>
        <end position="402"/>
    </location>
</feature>
<feature type="region of interest" description="Disordered" evidence="9">
    <location>
        <begin position="319"/>
        <end position="339"/>
    </location>
</feature>
<evidence type="ECO:0000256" key="8">
    <source>
        <dbReference type="SAM" id="Coils"/>
    </source>
</evidence>
<organism evidence="10 11">
    <name type="scientific">Melipona bicolor</name>
    <dbReference type="NCBI Taxonomy" id="60889"/>
    <lineage>
        <taxon>Eukaryota</taxon>
        <taxon>Metazoa</taxon>
        <taxon>Ecdysozoa</taxon>
        <taxon>Arthropoda</taxon>
        <taxon>Hexapoda</taxon>
        <taxon>Insecta</taxon>
        <taxon>Pterygota</taxon>
        <taxon>Neoptera</taxon>
        <taxon>Endopterygota</taxon>
        <taxon>Hymenoptera</taxon>
        <taxon>Apocrita</taxon>
        <taxon>Aculeata</taxon>
        <taxon>Apoidea</taxon>
        <taxon>Anthophila</taxon>
        <taxon>Apidae</taxon>
        <taxon>Melipona</taxon>
    </lineage>
</organism>
<gene>
    <name evidence="10" type="ORF">K0M31_007707</name>
</gene>
<dbReference type="GO" id="GO:0034451">
    <property type="term" value="C:centriolar satellite"/>
    <property type="evidence" value="ECO:0007669"/>
    <property type="project" value="TreeGrafter"/>
</dbReference>
<dbReference type="GO" id="GO:1905349">
    <property type="term" value="P:ciliary transition zone assembly"/>
    <property type="evidence" value="ECO:0007669"/>
    <property type="project" value="TreeGrafter"/>
</dbReference>
<keyword evidence="6" id="KW-0206">Cytoskeleton</keyword>
<evidence type="ECO:0000256" key="1">
    <source>
        <dbReference type="ARBA" id="ARBA00004120"/>
    </source>
</evidence>
<feature type="coiled-coil region" evidence="8">
    <location>
        <begin position="50"/>
        <end position="311"/>
    </location>
</feature>
<evidence type="ECO:0000256" key="5">
    <source>
        <dbReference type="ARBA" id="ARBA00023054"/>
    </source>
</evidence>